<dbReference type="RefSeq" id="WP_136061552.1">
    <property type="nucleotide sequence ID" value="NZ_CAAHFH010000001.1"/>
</dbReference>
<feature type="transmembrane region" description="Helical" evidence="6">
    <location>
        <begin position="181"/>
        <end position="199"/>
    </location>
</feature>
<evidence type="ECO:0000256" key="6">
    <source>
        <dbReference type="SAM" id="Phobius"/>
    </source>
</evidence>
<dbReference type="InterPro" id="IPR002178">
    <property type="entry name" value="PTS_EIIA_type-2_dom"/>
</dbReference>
<dbReference type="Gene3D" id="1.20.1740.10">
    <property type="entry name" value="Amino acid/polyamine transporter I"/>
    <property type="match status" value="1"/>
</dbReference>
<dbReference type="SUPFAM" id="SSF55804">
    <property type="entry name" value="Phoshotransferase/anion transport protein"/>
    <property type="match status" value="1"/>
</dbReference>
<feature type="transmembrane region" description="Helical" evidence="6">
    <location>
        <begin position="116"/>
        <end position="134"/>
    </location>
</feature>
<dbReference type="InterPro" id="IPR002293">
    <property type="entry name" value="AA/rel_permease1"/>
</dbReference>
<feature type="transmembrane region" description="Helical" evidence="6">
    <location>
        <begin position="314"/>
        <end position="333"/>
    </location>
</feature>
<dbReference type="Pfam" id="PF00359">
    <property type="entry name" value="PTS_EIIA_2"/>
    <property type="match status" value="1"/>
</dbReference>
<feature type="transmembrane region" description="Helical" evidence="6">
    <location>
        <begin position="141"/>
        <end position="161"/>
    </location>
</feature>
<organism evidence="8 9">
    <name type="scientific">Pontiella sulfatireligans</name>
    <dbReference type="NCBI Taxonomy" id="2750658"/>
    <lineage>
        <taxon>Bacteria</taxon>
        <taxon>Pseudomonadati</taxon>
        <taxon>Kiritimatiellota</taxon>
        <taxon>Kiritimatiellia</taxon>
        <taxon>Kiritimatiellales</taxon>
        <taxon>Pontiellaceae</taxon>
        <taxon>Pontiella</taxon>
    </lineage>
</organism>
<feature type="transmembrane region" description="Helical" evidence="6">
    <location>
        <begin position="264"/>
        <end position="293"/>
    </location>
</feature>
<dbReference type="AlphaFoldDB" id="A0A6C2UIS6"/>
<evidence type="ECO:0000256" key="3">
    <source>
        <dbReference type="ARBA" id="ARBA00022692"/>
    </source>
</evidence>
<evidence type="ECO:0000313" key="8">
    <source>
        <dbReference type="EMBL" id="VGO20110.1"/>
    </source>
</evidence>
<feature type="transmembrane region" description="Helical" evidence="6">
    <location>
        <begin position="80"/>
        <end position="104"/>
    </location>
</feature>
<dbReference type="GO" id="GO:0005886">
    <property type="term" value="C:plasma membrane"/>
    <property type="evidence" value="ECO:0007669"/>
    <property type="project" value="UniProtKB-SubCell"/>
</dbReference>
<proteinExistence type="predicted"/>
<dbReference type="EMBL" id="CAAHFH010000001">
    <property type="protein sequence ID" value="VGO20110.1"/>
    <property type="molecule type" value="Genomic_DNA"/>
</dbReference>
<evidence type="ECO:0000256" key="2">
    <source>
        <dbReference type="ARBA" id="ARBA00022475"/>
    </source>
</evidence>
<dbReference type="Gene3D" id="3.40.930.10">
    <property type="entry name" value="Mannitol-specific EII, Chain A"/>
    <property type="match status" value="1"/>
</dbReference>
<keyword evidence="4 6" id="KW-1133">Transmembrane helix</keyword>
<comment type="subcellular location">
    <subcellularLocation>
        <location evidence="1">Cell membrane</location>
        <topology evidence="1">Multi-pass membrane protein</topology>
    </subcellularLocation>
</comment>
<dbReference type="PANTHER" id="PTHR42770">
    <property type="entry name" value="AMINO ACID TRANSPORTER-RELATED"/>
    <property type="match status" value="1"/>
</dbReference>
<evidence type="ECO:0000313" key="9">
    <source>
        <dbReference type="Proteomes" id="UP000346198"/>
    </source>
</evidence>
<dbReference type="PANTHER" id="PTHR42770:SF7">
    <property type="entry name" value="MEMBRANE PROTEIN"/>
    <property type="match status" value="1"/>
</dbReference>
<dbReference type="PROSITE" id="PS51094">
    <property type="entry name" value="PTS_EIIA_TYPE_2"/>
    <property type="match status" value="1"/>
</dbReference>
<sequence length="610" mass="65785">MKKGLGFLDVFCIASGAMISSGIFVLPGLAFSQIGPAMILSYFIAGMLALIGVFSVIELATAMPKAGGDYYFLTRSLGPLVGTVAGLLSWFALSLKTAFAVFGLAEVVFLLSGERVPLFATAVPVTAFFVVLNIKGTEAAAKFEVVLVMALLVLMGIYFAIGAPNIQASHFRPFIVEGGGFKAILTTAGFVFVSFGGLLKTATIAEEVHNPRRNIPAGFIAATIAITLLYALLLVVTVGVLPAAELRGSFTPIADTARILAGTVGYVAITIAAVLAFVTTANAGIMSASRYPLALGRDRLLPPIAAKVNKQGSPTVAIVLTGGIILAALLLDIEKLVKAASAVVISSYILSAVAVLVMRRSKLTNYRPTFRVPFCPWLPLFGIVCFSLLVIDMGLAAVEISLGLVVVGLLTYFFYGRKRTDMGYALLHIAQEVMNKELTSDSLEKELYETIHQRDELVHDSFDEILKTADALDLEPGATQQSLLDAISQTLERELSLSEEEIHAKFEEREAQGSCVLTPFVAIPHIIVDGEKLFKILLVRSREGIEFEIDTSVKAFFVIVGSRDMRNMHLKALAAIAHIVQHPEFEKRWATAKNEAQLKDILLLSERVRM</sequence>
<keyword evidence="5 6" id="KW-0472">Membrane</keyword>
<protein>
    <submittedName>
        <fullName evidence="8">Putative amino acid permease YhdG</fullName>
    </submittedName>
</protein>
<keyword evidence="3 6" id="KW-0812">Transmembrane</keyword>
<feature type="transmembrane region" description="Helical" evidence="6">
    <location>
        <begin position="370"/>
        <end position="391"/>
    </location>
</feature>
<reference evidence="8 9" key="1">
    <citation type="submission" date="2019-04" db="EMBL/GenBank/DDBJ databases">
        <authorList>
            <person name="Van Vliet M D."/>
        </authorList>
    </citation>
    <scope>NUCLEOTIDE SEQUENCE [LARGE SCALE GENOMIC DNA]</scope>
    <source>
        <strain evidence="8 9">F21</strain>
    </source>
</reference>
<name>A0A6C2UIS6_9BACT</name>
<dbReference type="Proteomes" id="UP000346198">
    <property type="component" value="Unassembled WGS sequence"/>
</dbReference>
<feature type="transmembrane region" description="Helical" evidence="6">
    <location>
        <begin position="339"/>
        <end position="358"/>
    </location>
</feature>
<evidence type="ECO:0000256" key="4">
    <source>
        <dbReference type="ARBA" id="ARBA00022989"/>
    </source>
</evidence>
<keyword evidence="9" id="KW-1185">Reference proteome</keyword>
<keyword evidence="2" id="KW-1003">Cell membrane</keyword>
<accession>A0A6C2UIS6</accession>
<feature type="transmembrane region" description="Helical" evidence="6">
    <location>
        <begin position="397"/>
        <end position="415"/>
    </location>
</feature>
<dbReference type="GO" id="GO:0022857">
    <property type="term" value="F:transmembrane transporter activity"/>
    <property type="evidence" value="ECO:0007669"/>
    <property type="project" value="InterPro"/>
</dbReference>
<dbReference type="InterPro" id="IPR016152">
    <property type="entry name" value="PTrfase/Anion_transptr"/>
</dbReference>
<dbReference type="Pfam" id="PF13520">
    <property type="entry name" value="AA_permease_2"/>
    <property type="match status" value="1"/>
</dbReference>
<evidence type="ECO:0000256" key="5">
    <source>
        <dbReference type="ARBA" id="ARBA00023136"/>
    </source>
</evidence>
<dbReference type="InterPro" id="IPR050367">
    <property type="entry name" value="APC_superfamily"/>
</dbReference>
<evidence type="ECO:0000256" key="1">
    <source>
        <dbReference type="ARBA" id="ARBA00004651"/>
    </source>
</evidence>
<feature type="transmembrane region" description="Helical" evidence="6">
    <location>
        <begin position="219"/>
        <end position="244"/>
    </location>
</feature>
<feature type="transmembrane region" description="Helical" evidence="6">
    <location>
        <begin position="42"/>
        <end position="60"/>
    </location>
</feature>
<evidence type="ECO:0000259" key="7">
    <source>
        <dbReference type="PROSITE" id="PS51094"/>
    </source>
</evidence>
<feature type="domain" description="PTS EIIA type-2" evidence="7">
    <location>
        <begin position="463"/>
        <end position="605"/>
    </location>
</feature>
<gene>
    <name evidence="8" type="primary">yhdG_1</name>
    <name evidence="8" type="ORF">SCARR_02170</name>
</gene>